<keyword evidence="2" id="KW-1185">Reference proteome</keyword>
<dbReference type="EMBL" id="JABFHI010000001">
    <property type="protein sequence ID" value="NOG31106.1"/>
    <property type="molecule type" value="Genomic_DNA"/>
</dbReference>
<dbReference type="PANTHER" id="PTHR35716">
    <property type="entry name" value="OS05G0574700 PROTEIN-RELATED"/>
    <property type="match status" value="1"/>
</dbReference>
<comment type="caution">
    <text evidence="1">The sequence shown here is derived from an EMBL/GenBank/DDBJ whole genome shotgun (WGS) entry which is preliminary data.</text>
</comment>
<gene>
    <name evidence="1" type="ORF">HLB35_03830</name>
</gene>
<dbReference type="Proteomes" id="UP000588806">
    <property type="component" value="Unassembled WGS sequence"/>
</dbReference>
<dbReference type="RefSeq" id="WP_171701534.1">
    <property type="nucleotide sequence ID" value="NZ_JABFHI010000001.1"/>
</dbReference>
<name>A0A7Y3TVM8_9GAMM</name>
<dbReference type="Pfam" id="PF16156">
    <property type="entry name" value="DUF4864"/>
    <property type="match status" value="1"/>
</dbReference>
<protein>
    <submittedName>
        <fullName evidence="1">DUF4864 domain-containing protein</fullName>
    </submittedName>
</protein>
<sequence>MSISAQARRAFAKSRTITGTMFKTLPGLRCSGGAPLSAVLGLLVGLMLATSVAAQSFIEPKPSFSPEEVVRIQLDALAANDEPTRNAGIEQVWAFAHPDNRAVTGPLQRFTRMIRGTGYDTLINHRSHTVEAAGQTDQVAAFEVRVVARDGNLYAFSWRLGIADVDGEKVWMTTRVTPARSTGQQMTYR</sequence>
<evidence type="ECO:0000313" key="2">
    <source>
        <dbReference type="Proteomes" id="UP000588806"/>
    </source>
</evidence>
<reference evidence="1 2" key="2">
    <citation type="submission" date="2020-06" db="EMBL/GenBank/DDBJ databases">
        <title>Halomonas songnenensis sp. nov., a moderately halophilic bacterium isolated from saline and alkaline soils.</title>
        <authorList>
            <person name="Jiang J."/>
            <person name="Pan Y."/>
        </authorList>
    </citation>
    <scope>NUCLEOTIDE SEQUENCE [LARGE SCALE GENOMIC DNA]</scope>
    <source>
        <strain evidence="1 2">TBZ9</strain>
    </source>
</reference>
<accession>A0A7Y3TVM8</accession>
<organism evidence="1 2">
    <name type="scientific">Vreelandella azerica</name>
    <dbReference type="NCBI Taxonomy" id="2732867"/>
    <lineage>
        <taxon>Bacteria</taxon>
        <taxon>Pseudomonadati</taxon>
        <taxon>Pseudomonadota</taxon>
        <taxon>Gammaproteobacteria</taxon>
        <taxon>Oceanospirillales</taxon>
        <taxon>Halomonadaceae</taxon>
        <taxon>Vreelandella</taxon>
    </lineage>
</organism>
<reference evidence="1 2" key="1">
    <citation type="submission" date="2020-05" db="EMBL/GenBank/DDBJ databases">
        <authorList>
            <person name="Ruan W."/>
            <person name="Jeon C.O."/>
            <person name="Chun B.H."/>
        </authorList>
    </citation>
    <scope>NUCLEOTIDE SEQUENCE [LARGE SCALE GENOMIC DNA]</scope>
    <source>
        <strain evidence="1 2">TBZ9</strain>
    </source>
</reference>
<dbReference type="AlphaFoldDB" id="A0A7Y3TVM8"/>
<dbReference type="InterPro" id="IPR032347">
    <property type="entry name" value="DUF4864"/>
</dbReference>
<proteinExistence type="predicted"/>
<evidence type="ECO:0000313" key="1">
    <source>
        <dbReference type="EMBL" id="NOG31106.1"/>
    </source>
</evidence>